<organism evidence="2 3">
    <name type="scientific">Rangifer tarandus platyrhynchus</name>
    <name type="common">Svalbard reindeer</name>
    <dbReference type="NCBI Taxonomy" id="3082113"/>
    <lineage>
        <taxon>Eukaryota</taxon>
        <taxon>Metazoa</taxon>
        <taxon>Chordata</taxon>
        <taxon>Craniata</taxon>
        <taxon>Vertebrata</taxon>
        <taxon>Euteleostomi</taxon>
        <taxon>Mammalia</taxon>
        <taxon>Eutheria</taxon>
        <taxon>Laurasiatheria</taxon>
        <taxon>Artiodactyla</taxon>
        <taxon>Ruminantia</taxon>
        <taxon>Pecora</taxon>
        <taxon>Cervidae</taxon>
        <taxon>Odocoileinae</taxon>
        <taxon>Rangifer</taxon>
    </lineage>
</organism>
<evidence type="ECO:0000313" key="2">
    <source>
        <dbReference type="EMBL" id="CAI9164748.1"/>
    </source>
</evidence>
<sequence>MGLNFLFQKEEKISAAVVFSGPPEAVASPLLVSEMGISSQKAWPLPGCLSPPSKRNSQGPISQRGPQAMCPKVPWRCAEAPRRREVARPEADRMEQGGG</sequence>
<feature type="compositionally biased region" description="Polar residues" evidence="1">
    <location>
        <begin position="53"/>
        <end position="65"/>
    </location>
</feature>
<protein>
    <submittedName>
        <fullName evidence="2">Uncharacterized protein</fullName>
    </submittedName>
</protein>
<feature type="compositionally biased region" description="Basic and acidic residues" evidence="1">
    <location>
        <begin position="79"/>
        <end position="99"/>
    </location>
</feature>
<name>A0ABN8YWE6_RANTA</name>
<proteinExistence type="predicted"/>
<dbReference type="Proteomes" id="UP001176941">
    <property type="component" value="Chromosome 23"/>
</dbReference>
<feature type="region of interest" description="Disordered" evidence="1">
    <location>
        <begin position="48"/>
        <end position="99"/>
    </location>
</feature>
<evidence type="ECO:0000256" key="1">
    <source>
        <dbReference type="SAM" id="MobiDB-lite"/>
    </source>
</evidence>
<reference evidence="2" key="1">
    <citation type="submission" date="2023-04" db="EMBL/GenBank/DDBJ databases">
        <authorList>
            <consortium name="ELIXIR-Norway"/>
        </authorList>
    </citation>
    <scope>NUCLEOTIDE SEQUENCE [LARGE SCALE GENOMIC DNA]</scope>
</reference>
<accession>A0ABN8YWE6</accession>
<gene>
    <name evidence="2" type="ORF">MRATA1EN1_LOCUS13710</name>
</gene>
<keyword evidence="3" id="KW-1185">Reference proteome</keyword>
<dbReference type="EMBL" id="OX459959">
    <property type="protein sequence ID" value="CAI9164748.1"/>
    <property type="molecule type" value="Genomic_DNA"/>
</dbReference>
<evidence type="ECO:0000313" key="3">
    <source>
        <dbReference type="Proteomes" id="UP001176941"/>
    </source>
</evidence>